<gene>
    <name evidence="9" type="ORF">Ae201684_017813</name>
</gene>
<feature type="transmembrane region" description="Helical" evidence="7">
    <location>
        <begin position="594"/>
        <end position="614"/>
    </location>
</feature>
<keyword evidence="3 7" id="KW-1133">Transmembrane helix</keyword>
<evidence type="ECO:0000313" key="10">
    <source>
        <dbReference type="Proteomes" id="UP000481153"/>
    </source>
</evidence>
<dbReference type="InterPro" id="IPR017927">
    <property type="entry name" value="FAD-bd_FR_type"/>
</dbReference>
<dbReference type="GO" id="GO:0016491">
    <property type="term" value="F:oxidoreductase activity"/>
    <property type="evidence" value="ECO:0007669"/>
    <property type="project" value="UniProtKB-KW"/>
</dbReference>
<dbReference type="PANTHER" id="PTHR11972:SF193">
    <property type="entry name" value="FAD-BINDING FR-TYPE DOMAIN-CONTAINING PROTEIN"/>
    <property type="match status" value="1"/>
</dbReference>
<accession>A0A6G0W8P3</accession>
<keyword evidence="10" id="KW-1185">Reference proteome</keyword>
<feature type="transmembrane region" description="Helical" evidence="7">
    <location>
        <begin position="94"/>
        <end position="113"/>
    </location>
</feature>
<organism evidence="9 10">
    <name type="scientific">Aphanomyces euteiches</name>
    <dbReference type="NCBI Taxonomy" id="100861"/>
    <lineage>
        <taxon>Eukaryota</taxon>
        <taxon>Sar</taxon>
        <taxon>Stramenopiles</taxon>
        <taxon>Oomycota</taxon>
        <taxon>Saprolegniomycetes</taxon>
        <taxon>Saprolegniales</taxon>
        <taxon>Verrucalvaceae</taxon>
        <taxon>Aphanomyces</taxon>
    </lineage>
</organism>
<feature type="transmembrane region" description="Helical" evidence="7">
    <location>
        <begin position="266"/>
        <end position="287"/>
    </location>
</feature>
<dbReference type="EMBL" id="VJMJ01000313">
    <property type="protein sequence ID" value="KAF0723194.1"/>
    <property type="molecule type" value="Genomic_DNA"/>
</dbReference>
<dbReference type="VEuPathDB" id="FungiDB:AeMF1_014038"/>
<dbReference type="InterPro" id="IPR017938">
    <property type="entry name" value="Riboflavin_synthase-like_b-brl"/>
</dbReference>
<feature type="transmembrane region" description="Helical" evidence="7">
    <location>
        <begin position="294"/>
        <end position="313"/>
    </location>
</feature>
<evidence type="ECO:0000256" key="1">
    <source>
        <dbReference type="ARBA" id="ARBA00004141"/>
    </source>
</evidence>
<dbReference type="InterPro" id="IPR013112">
    <property type="entry name" value="FAD-bd_8"/>
</dbReference>
<dbReference type="SFLD" id="SFLDG01168">
    <property type="entry name" value="Ferric_reductase_subgroup_(FRE"/>
    <property type="match status" value="1"/>
</dbReference>
<feature type="transmembrane region" description="Helical" evidence="7">
    <location>
        <begin position="223"/>
        <end position="246"/>
    </location>
</feature>
<dbReference type="SUPFAM" id="SSF63380">
    <property type="entry name" value="Riboflavin synthase domain-like"/>
    <property type="match status" value="1"/>
</dbReference>
<reference evidence="9 10" key="1">
    <citation type="submission" date="2019-07" db="EMBL/GenBank/DDBJ databases">
        <title>Genomics analysis of Aphanomyces spp. identifies a new class of oomycete effector associated with host adaptation.</title>
        <authorList>
            <person name="Gaulin E."/>
        </authorList>
    </citation>
    <scope>NUCLEOTIDE SEQUENCE [LARGE SCALE GENOMIC DNA]</scope>
    <source>
        <strain evidence="9 10">ATCC 201684</strain>
    </source>
</reference>
<keyword evidence="2 7" id="KW-0812">Transmembrane</keyword>
<feature type="transmembrane region" description="Helical" evidence="7">
    <location>
        <begin position="134"/>
        <end position="161"/>
    </location>
</feature>
<name>A0A6G0W8P3_9STRA</name>
<dbReference type="SUPFAM" id="SSF52343">
    <property type="entry name" value="Ferredoxin reductase-like, C-terminal NADP-linked domain"/>
    <property type="match status" value="1"/>
</dbReference>
<dbReference type="SFLD" id="SFLDS00052">
    <property type="entry name" value="Ferric_Reductase_Domain"/>
    <property type="match status" value="1"/>
</dbReference>
<dbReference type="InterPro" id="IPR050369">
    <property type="entry name" value="RBOH/FRE"/>
</dbReference>
<dbReference type="InterPro" id="IPR013121">
    <property type="entry name" value="Fe_red_NAD-bd_6"/>
</dbReference>
<evidence type="ECO:0000256" key="2">
    <source>
        <dbReference type="ARBA" id="ARBA00022692"/>
    </source>
</evidence>
<evidence type="ECO:0000256" key="4">
    <source>
        <dbReference type="ARBA" id="ARBA00023002"/>
    </source>
</evidence>
<dbReference type="Pfam" id="PF01794">
    <property type="entry name" value="Ferric_reduct"/>
    <property type="match status" value="1"/>
</dbReference>
<dbReference type="Gene3D" id="3.40.50.80">
    <property type="entry name" value="Nucleotide-binding domain of ferredoxin-NADP reductase (FNR) module"/>
    <property type="match status" value="2"/>
</dbReference>
<evidence type="ECO:0000259" key="8">
    <source>
        <dbReference type="PROSITE" id="PS51384"/>
    </source>
</evidence>
<keyword evidence="5 7" id="KW-0472">Membrane</keyword>
<keyword evidence="4" id="KW-0560">Oxidoreductase</keyword>
<dbReference type="CDD" id="cd06186">
    <property type="entry name" value="NOX_Duox_like_FAD_NADP"/>
    <property type="match status" value="1"/>
</dbReference>
<evidence type="ECO:0000256" key="3">
    <source>
        <dbReference type="ARBA" id="ARBA00022989"/>
    </source>
</evidence>
<dbReference type="PANTHER" id="PTHR11972">
    <property type="entry name" value="NADPH OXIDASE"/>
    <property type="match status" value="1"/>
</dbReference>
<dbReference type="Pfam" id="PF08022">
    <property type="entry name" value="FAD_binding_8"/>
    <property type="match status" value="1"/>
</dbReference>
<dbReference type="PROSITE" id="PS51384">
    <property type="entry name" value="FAD_FR"/>
    <property type="match status" value="1"/>
</dbReference>
<dbReference type="Pfam" id="PF08030">
    <property type="entry name" value="NAD_binding_6"/>
    <property type="match status" value="1"/>
</dbReference>
<dbReference type="InterPro" id="IPR039261">
    <property type="entry name" value="FNR_nucleotide-bd"/>
</dbReference>
<protein>
    <recommendedName>
        <fullName evidence="8">FAD-binding FR-type domain-containing protein</fullName>
    </recommendedName>
</protein>
<feature type="region of interest" description="Disordered" evidence="6">
    <location>
        <begin position="1"/>
        <end position="33"/>
    </location>
</feature>
<feature type="transmembrane region" description="Helical" evidence="7">
    <location>
        <begin position="557"/>
        <end position="574"/>
    </location>
</feature>
<dbReference type="InterPro" id="IPR013130">
    <property type="entry name" value="Fe3_Rdtase_TM_dom"/>
</dbReference>
<evidence type="ECO:0000256" key="7">
    <source>
        <dbReference type="SAM" id="Phobius"/>
    </source>
</evidence>
<feature type="domain" description="FAD-binding FR-type" evidence="8">
    <location>
        <begin position="337"/>
        <end position="442"/>
    </location>
</feature>
<sequence>MTQAAYRSVETPRSNEFTSRSAASSTPANSPKTSVGWTLGHWFVGLCILAATFTPIMYHLPFYRASILPEINGWWGVNPKIKNSGHSEMSVPTYFFLGMVLPVVVGALVFAVVRAKSPLVRTPLTPFLHRKPKFLFRCVMSYGELLFLAVVLGGNALVFGYFWKRQYNPKKHVEAGPILELIALTLGFNGVFNMVFLALPASRHCFWMEWLNIPFAHGVKYHRWLGVATIVAIGGHTLFYIIAYAIENELHELLPIHDGGLHPWQNLYGILSYLCMAIMGITSLPIIRRKFYNVFYYTHFLFIPAALFATLHWGNMIYWLYTSIVLYLVNRMYSSASITAPVCIKRAKALPAQVVQLTLHCATGYTPGDVVWIKVPALSNTQWHPFSVASTPVHTPGLLTVYIKCLGKWSNNLYHYIRQCEKDNVDPIVYMDGGYTPAPAIPAKHSDVVFVGGGIGVTPLMGQLVHILHTHPNQTVWLIWHVRGSDMLLQFRGWLREVEELAASTGGRVNLRLHVTQEHANALNVADDEFTSESAFVQPTTTVSPRPYAHLSTVKRMWMLLLAFGFSAGLHSIVKYGRKIQSSSDGSNMWQLQRVVEFITVVAGAYLTYIVTYIKMTTPAMPTKEDDDLEVNHDKKDMDVAEFISHYKVQFNRAVWADVFREIDASTSQNSTVGVYVSGPKPLVRAVDFEIQGKSKFHVRNEEFEM</sequence>
<comment type="subcellular location">
    <subcellularLocation>
        <location evidence="1">Membrane</location>
        <topology evidence="1">Multi-pass membrane protein</topology>
    </subcellularLocation>
</comment>
<proteinExistence type="predicted"/>
<feature type="transmembrane region" description="Helical" evidence="7">
    <location>
        <begin position="181"/>
        <end position="202"/>
    </location>
</feature>
<evidence type="ECO:0000313" key="9">
    <source>
        <dbReference type="EMBL" id="KAF0723194.1"/>
    </source>
</evidence>
<dbReference type="Proteomes" id="UP000481153">
    <property type="component" value="Unassembled WGS sequence"/>
</dbReference>
<evidence type="ECO:0000256" key="5">
    <source>
        <dbReference type="ARBA" id="ARBA00023136"/>
    </source>
</evidence>
<feature type="transmembrane region" description="Helical" evidence="7">
    <location>
        <begin position="39"/>
        <end position="60"/>
    </location>
</feature>
<comment type="caution">
    <text evidence="9">The sequence shown here is derived from an EMBL/GenBank/DDBJ whole genome shotgun (WGS) entry which is preliminary data.</text>
</comment>
<dbReference type="GO" id="GO:0005886">
    <property type="term" value="C:plasma membrane"/>
    <property type="evidence" value="ECO:0007669"/>
    <property type="project" value="TreeGrafter"/>
</dbReference>
<evidence type="ECO:0000256" key="6">
    <source>
        <dbReference type="SAM" id="MobiDB-lite"/>
    </source>
</evidence>
<dbReference type="AlphaFoldDB" id="A0A6G0W8P3"/>